<dbReference type="AlphaFoldDB" id="A0A425CQH5"/>
<dbReference type="EMBL" id="MZMZ02004486">
    <property type="protein sequence ID" value="RQM19254.1"/>
    <property type="molecule type" value="Genomic_DNA"/>
</dbReference>
<reference evidence="1" key="1">
    <citation type="submission" date="2018-07" db="EMBL/GenBank/DDBJ databases">
        <title>Annotation of Aphanomyces astaci genome assembly.</title>
        <authorList>
            <person name="Studholme D.J."/>
        </authorList>
    </citation>
    <scope>NUCLEOTIDE SEQUENCE [LARGE SCALE GENOMIC DNA]</scope>
    <source>
        <strain evidence="1">Pc</strain>
    </source>
</reference>
<organism evidence="1 2">
    <name type="scientific">Aphanomyces astaci</name>
    <name type="common">Crayfish plague agent</name>
    <dbReference type="NCBI Taxonomy" id="112090"/>
    <lineage>
        <taxon>Eukaryota</taxon>
        <taxon>Sar</taxon>
        <taxon>Stramenopiles</taxon>
        <taxon>Oomycota</taxon>
        <taxon>Saprolegniomycetes</taxon>
        <taxon>Saprolegniales</taxon>
        <taxon>Verrucalvaceae</taxon>
        <taxon>Aphanomyces</taxon>
    </lineage>
</organism>
<proteinExistence type="predicted"/>
<dbReference type="Proteomes" id="UP000284702">
    <property type="component" value="Unassembled WGS sequence"/>
</dbReference>
<keyword evidence="2" id="KW-1185">Reference proteome</keyword>
<accession>A0A425CQH5</accession>
<dbReference type="VEuPathDB" id="FungiDB:H257_17250"/>
<gene>
    <name evidence="1" type="ORF">B5M09_013967</name>
</gene>
<protein>
    <submittedName>
        <fullName evidence="1">Uncharacterized protein</fullName>
    </submittedName>
</protein>
<comment type="caution">
    <text evidence="1">The sequence shown here is derived from an EMBL/GenBank/DDBJ whole genome shotgun (WGS) entry which is preliminary data.</text>
</comment>
<evidence type="ECO:0000313" key="1">
    <source>
        <dbReference type="EMBL" id="RQM19254.1"/>
    </source>
</evidence>
<name>A0A425CQH5_APHAT</name>
<evidence type="ECO:0000313" key="2">
    <source>
        <dbReference type="Proteomes" id="UP000284702"/>
    </source>
</evidence>
<sequence length="105" mass="11763">MSSTDPRQLTGKYTVGQIQRVCGETISTSSVSRAKRALVKHYYGSVDMAFEKVASYFNLLKSRNPGTFTFVETRNGSFIEMSLCRVFAPMLSSIVKTSLRLMVIH</sequence>